<evidence type="ECO:0000256" key="10">
    <source>
        <dbReference type="ARBA" id="ARBA00047984"/>
    </source>
</evidence>
<gene>
    <name evidence="17" type="ORF">R5R35_012331</name>
</gene>
<keyword evidence="8" id="KW-0694">RNA-binding</keyword>
<evidence type="ECO:0000256" key="12">
    <source>
        <dbReference type="RuleBase" id="RU000492"/>
    </source>
</evidence>
<evidence type="ECO:0000256" key="1">
    <source>
        <dbReference type="ARBA" id="ARBA00004604"/>
    </source>
</evidence>
<keyword evidence="6 12" id="KW-0347">Helicase</keyword>
<evidence type="ECO:0000256" key="4">
    <source>
        <dbReference type="ARBA" id="ARBA00022741"/>
    </source>
</evidence>
<keyword evidence="7 12" id="KW-0067">ATP-binding</keyword>
<organism evidence="17 18">
    <name type="scientific">Gryllus longicercus</name>
    <dbReference type="NCBI Taxonomy" id="2509291"/>
    <lineage>
        <taxon>Eukaryota</taxon>
        <taxon>Metazoa</taxon>
        <taxon>Ecdysozoa</taxon>
        <taxon>Arthropoda</taxon>
        <taxon>Hexapoda</taxon>
        <taxon>Insecta</taxon>
        <taxon>Pterygota</taxon>
        <taxon>Neoptera</taxon>
        <taxon>Polyneoptera</taxon>
        <taxon>Orthoptera</taxon>
        <taxon>Ensifera</taxon>
        <taxon>Gryllidea</taxon>
        <taxon>Grylloidea</taxon>
        <taxon>Gryllidae</taxon>
        <taxon>Gryllinae</taxon>
        <taxon>Gryllus</taxon>
    </lineage>
</organism>
<comment type="similarity">
    <text evidence="2">Belongs to the DEAD box helicase family. DDX54/DBP10 subfamily.</text>
</comment>
<dbReference type="PROSITE" id="PS51195">
    <property type="entry name" value="Q_MOTIF"/>
    <property type="match status" value="1"/>
</dbReference>
<dbReference type="GO" id="GO:0003723">
    <property type="term" value="F:RNA binding"/>
    <property type="evidence" value="ECO:0007669"/>
    <property type="project" value="UniProtKB-KW"/>
</dbReference>
<feature type="compositionally biased region" description="Basic and acidic residues" evidence="13">
    <location>
        <begin position="710"/>
        <end position="743"/>
    </location>
</feature>
<dbReference type="InterPro" id="IPR033517">
    <property type="entry name" value="DDX54/DBP10_DEAD-box_helicase"/>
</dbReference>
<evidence type="ECO:0000256" key="3">
    <source>
        <dbReference type="ARBA" id="ARBA00012552"/>
    </source>
</evidence>
<keyword evidence="4 12" id="KW-0547">Nucleotide-binding</keyword>
<dbReference type="SUPFAM" id="SSF52540">
    <property type="entry name" value="P-loop containing nucleoside triphosphate hydrolases"/>
    <property type="match status" value="2"/>
</dbReference>
<dbReference type="CDD" id="cd18787">
    <property type="entry name" value="SF2_C_DEAD"/>
    <property type="match status" value="1"/>
</dbReference>
<dbReference type="PANTHER" id="PTHR47959">
    <property type="entry name" value="ATP-DEPENDENT RNA HELICASE RHLE-RELATED"/>
    <property type="match status" value="1"/>
</dbReference>
<dbReference type="Pfam" id="PF00271">
    <property type="entry name" value="Helicase_C"/>
    <property type="match status" value="1"/>
</dbReference>
<dbReference type="GO" id="GO:0005524">
    <property type="term" value="F:ATP binding"/>
    <property type="evidence" value="ECO:0007669"/>
    <property type="project" value="UniProtKB-KW"/>
</dbReference>
<dbReference type="CDD" id="cd17959">
    <property type="entry name" value="DEADc_DDX54"/>
    <property type="match status" value="1"/>
</dbReference>
<evidence type="ECO:0000256" key="11">
    <source>
        <dbReference type="PROSITE-ProRule" id="PRU00552"/>
    </source>
</evidence>
<dbReference type="EMBL" id="JAZDUA010000708">
    <property type="protein sequence ID" value="KAK7789777.1"/>
    <property type="molecule type" value="Genomic_DNA"/>
</dbReference>
<feature type="short sequence motif" description="Q motif" evidence="11">
    <location>
        <begin position="28"/>
        <end position="56"/>
    </location>
</feature>
<dbReference type="Proteomes" id="UP001378592">
    <property type="component" value="Unassembled WGS sequence"/>
</dbReference>
<dbReference type="InterPro" id="IPR014001">
    <property type="entry name" value="Helicase_ATP-bd"/>
</dbReference>
<reference evidence="17 18" key="1">
    <citation type="submission" date="2024-03" db="EMBL/GenBank/DDBJ databases">
        <title>The genome assembly and annotation of the cricket Gryllus longicercus Weissman &amp; Gray.</title>
        <authorList>
            <person name="Szrajer S."/>
            <person name="Gray D."/>
            <person name="Ylla G."/>
        </authorList>
    </citation>
    <scope>NUCLEOTIDE SEQUENCE [LARGE SCALE GENOMIC DNA]</scope>
    <source>
        <strain evidence="17">DAG 2021-001</strain>
        <tissue evidence="17">Whole body minus gut</tissue>
    </source>
</reference>
<dbReference type="PROSITE" id="PS51192">
    <property type="entry name" value="HELICASE_ATP_BIND_1"/>
    <property type="match status" value="1"/>
</dbReference>
<feature type="domain" description="Helicase ATP-binding" evidence="14">
    <location>
        <begin position="59"/>
        <end position="231"/>
    </location>
</feature>
<feature type="compositionally biased region" description="Polar residues" evidence="13">
    <location>
        <begin position="553"/>
        <end position="565"/>
    </location>
</feature>
<feature type="domain" description="DEAD-box RNA helicase Q" evidence="16">
    <location>
        <begin position="28"/>
        <end position="56"/>
    </location>
</feature>
<dbReference type="GO" id="GO:0010468">
    <property type="term" value="P:regulation of gene expression"/>
    <property type="evidence" value="ECO:0007669"/>
    <property type="project" value="UniProtKB-ARBA"/>
</dbReference>
<dbReference type="InterPro" id="IPR012541">
    <property type="entry name" value="DBP10_C"/>
</dbReference>
<evidence type="ECO:0000256" key="8">
    <source>
        <dbReference type="ARBA" id="ARBA00022884"/>
    </source>
</evidence>
<dbReference type="InterPro" id="IPR050079">
    <property type="entry name" value="DEAD_box_RNA_helicase"/>
</dbReference>
<dbReference type="GO" id="GO:0005730">
    <property type="term" value="C:nucleolus"/>
    <property type="evidence" value="ECO:0007669"/>
    <property type="project" value="UniProtKB-SubCell"/>
</dbReference>
<feature type="region of interest" description="Disordered" evidence="13">
    <location>
        <begin position="1"/>
        <end position="29"/>
    </location>
</feature>
<evidence type="ECO:0000256" key="9">
    <source>
        <dbReference type="ARBA" id="ARBA00023242"/>
    </source>
</evidence>
<dbReference type="SMART" id="SM00487">
    <property type="entry name" value="DEXDc"/>
    <property type="match status" value="1"/>
</dbReference>
<dbReference type="FunFam" id="3.40.50.300:FF:000865">
    <property type="entry name" value="ATP-dependent RNA helicase DDX54"/>
    <property type="match status" value="1"/>
</dbReference>
<comment type="caution">
    <text evidence="17">The sequence shown here is derived from an EMBL/GenBank/DDBJ whole genome shotgun (WGS) entry which is preliminary data.</text>
</comment>
<dbReference type="Pfam" id="PF00270">
    <property type="entry name" value="DEAD"/>
    <property type="match status" value="1"/>
</dbReference>
<dbReference type="PANTHER" id="PTHR47959:SF8">
    <property type="entry name" value="RNA HELICASE"/>
    <property type="match status" value="1"/>
</dbReference>
<sequence length="756" mass="85493">MDEDLEGFGTLVTKNETTNSKKSKKKGGGFQSMGLSFPVLKGVQKRGYKVPTPIQRKTIPIVLDGRDIVAMARTGSGKTACFLLPMFEKLLNSVKKPGARSLILSPTRELALQTLKFIKEIGKFTDLKPAVVLGGDAMDSQFAALHGNPDIIVATPGRLLHVCVEMELKLQYVQYVVFDEADRLFEMGFGEQLQELLKRLPEARQTLLFSATLPKMLVEFARAGLNEPALIRLDVESKIPEKLELVFLCCRTDEKIAALLSLLKHVIPSNSQTVVFAATKHHVEYLKMVLDLADISNCCIYSTMDASARKINAAKFQVGKASVLIVTDIAARGLDIPQLDCVINFNFPAKPKLFVHRVGRCARAGRAGTAYSLVSSEEFPYLLDLHLFLGRPLQIGEESSTIGSIPSPVVEEEQIELLNWLTDSSDLKELQKTANNGYKSYLRTRPGASVESVRRAKELGLAHLKPHPIFNSGYFGTSDGMKAEMLSRIKSYRPTGTIFEIGKAPTSETLAIMREAKKKHSVAIATHKRKLEEQEQENPLDTEFKSFLPKKSANATENKLSSPTLSLHEKKKRRKAAVDTEHFVPYQSADHHTEQGLMVNNFQSEAAQMQFDLTADSADQMKRQRNQVKWDRRKKKFVGTNQETKNGKILTESGVWIPASYKTDRYTQWKEKNRIDANNESSDDSDDGDPETQRRRAFMNKKFPNTHWGRHNEKLQRKMKSELKRPEQILKVRQKHEREEWRIKNKQTKKKKKNRR</sequence>
<dbReference type="Gene3D" id="3.40.50.300">
    <property type="entry name" value="P-loop containing nucleotide triphosphate hydrolases"/>
    <property type="match status" value="2"/>
</dbReference>
<dbReference type="PROSITE" id="PS51194">
    <property type="entry name" value="HELICASE_CTER"/>
    <property type="match status" value="1"/>
</dbReference>
<evidence type="ECO:0000256" key="7">
    <source>
        <dbReference type="ARBA" id="ARBA00022840"/>
    </source>
</evidence>
<accession>A0AAN9V753</accession>
<dbReference type="InterPro" id="IPR014014">
    <property type="entry name" value="RNA_helicase_DEAD_Q_motif"/>
</dbReference>
<feature type="compositionally biased region" description="Acidic residues" evidence="13">
    <location>
        <begin position="681"/>
        <end position="690"/>
    </location>
</feature>
<dbReference type="Pfam" id="PF08147">
    <property type="entry name" value="DBP10CT"/>
    <property type="match status" value="1"/>
</dbReference>
<feature type="region of interest" description="Disordered" evidence="13">
    <location>
        <begin position="549"/>
        <end position="571"/>
    </location>
</feature>
<dbReference type="AlphaFoldDB" id="A0AAN9V753"/>
<evidence type="ECO:0000313" key="18">
    <source>
        <dbReference type="Proteomes" id="UP001378592"/>
    </source>
</evidence>
<comment type="subcellular location">
    <subcellularLocation>
        <location evidence="1">Nucleus</location>
        <location evidence="1">Nucleolus</location>
    </subcellularLocation>
</comment>
<keyword evidence="5 12" id="KW-0378">Hydrolase</keyword>
<comment type="catalytic activity">
    <reaction evidence="10">
        <text>ATP + H2O = ADP + phosphate + H(+)</text>
        <dbReference type="Rhea" id="RHEA:13065"/>
        <dbReference type="ChEBI" id="CHEBI:15377"/>
        <dbReference type="ChEBI" id="CHEBI:15378"/>
        <dbReference type="ChEBI" id="CHEBI:30616"/>
        <dbReference type="ChEBI" id="CHEBI:43474"/>
        <dbReference type="ChEBI" id="CHEBI:456216"/>
        <dbReference type="EC" id="3.6.4.13"/>
    </reaction>
</comment>
<evidence type="ECO:0000256" key="5">
    <source>
        <dbReference type="ARBA" id="ARBA00022801"/>
    </source>
</evidence>
<dbReference type="InterPro" id="IPR027417">
    <property type="entry name" value="P-loop_NTPase"/>
</dbReference>
<dbReference type="InterPro" id="IPR000629">
    <property type="entry name" value="RNA-helicase_DEAD-box_CS"/>
</dbReference>
<feature type="region of interest" description="Disordered" evidence="13">
    <location>
        <begin position="672"/>
        <end position="756"/>
    </location>
</feature>
<protein>
    <recommendedName>
        <fullName evidence="3">RNA helicase</fullName>
        <ecNumber evidence="3">3.6.4.13</ecNumber>
    </recommendedName>
</protein>
<keyword evidence="9" id="KW-0539">Nucleus</keyword>
<dbReference type="PROSITE" id="PS00039">
    <property type="entry name" value="DEAD_ATP_HELICASE"/>
    <property type="match status" value="1"/>
</dbReference>
<name>A0AAN9V753_9ORTH</name>
<dbReference type="GO" id="GO:0016787">
    <property type="term" value="F:hydrolase activity"/>
    <property type="evidence" value="ECO:0007669"/>
    <property type="project" value="UniProtKB-KW"/>
</dbReference>
<keyword evidence="18" id="KW-1185">Reference proteome</keyword>
<dbReference type="GO" id="GO:0005829">
    <property type="term" value="C:cytosol"/>
    <property type="evidence" value="ECO:0007669"/>
    <property type="project" value="TreeGrafter"/>
</dbReference>
<dbReference type="EC" id="3.6.4.13" evidence="3"/>
<dbReference type="GO" id="GO:0003724">
    <property type="term" value="F:RNA helicase activity"/>
    <property type="evidence" value="ECO:0007669"/>
    <property type="project" value="UniProtKB-EC"/>
</dbReference>
<feature type="compositionally biased region" description="Basic residues" evidence="13">
    <location>
        <begin position="744"/>
        <end position="756"/>
    </location>
</feature>
<dbReference type="SMART" id="SM01123">
    <property type="entry name" value="DBP10CT"/>
    <property type="match status" value="1"/>
</dbReference>
<dbReference type="InterPro" id="IPR011545">
    <property type="entry name" value="DEAD/DEAH_box_helicase_dom"/>
</dbReference>
<evidence type="ECO:0000259" key="14">
    <source>
        <dbReference type="PROSITE" id="PS51192"/>
    </source>
</evidence>
<evidence type="ECO:0000256" key="6">
    <source>
        <dbReference type="ARBA" id="ARBA00022806"/>
    </source>
</evidence>
<feature type="domain" description="Helicase C-terminal" evidence="15">
    <location>
        <begin position="258"/>
        <end position="413"/>
    </location>
</feature>
<evidence type="ECO:0000256" key="13">
    <source>
        <dbReference type="SAM" id="MobiDB-lite"/>
    </source>
</evidence>
<proteinExistence type="inferred from homology"/>
<evidence type="ECO:0000259" key="15">
    <source>
        <dbReference type="PROSITE" id="PS51194"/>
    </source>
</evidence>
<evidence type="ECO:0000313" key="17">
    <source>
        <dbReference type="EMBL" id="KAK7789777.1"/>
    </source>
</evidence>
<dbReference type="SMART" id="SM00490">
    <property type="entry name" value="HELICc"/>
    <property type="match status" value="1"/>
</dbReference>
<dbReference type="InterPro" id="IPR001650">
    <property type="entry name" value="Helicase_C-like"/>
</dbReference>
<evidence type="ECO:0000256" key="2">
    <source>
        <dbReference type="ARBA" id="ARBA00010379"/>
    </source>
</evidence>
<evidence type="ECO:0000259" key="16">
    <source>
        <dbReference type="PROSITE" id="PS51195"/>
    </source>
</evidence>